<protein>
    <recommendedName>
        <fullName evidence="5">Ribosomal eL28/Mak16 domain-containing protein</fullName>
    </recommendedName>
</protein>
<dbReference type="GO" id="GO:0006412">
    <property type="term" value="P:translation"/>
    <property type="evidence" value="ECO:0007669"/>
    <property type="project" value="InterPro"/>
</dbReference>
<dbReference type="InterPro" id="IPR002672">
    <property type="entry name" value="Ribosomal_eL28"/>
</dbReference>
<evidence type="ECO:0000259" key="5">
    <source>
        <dbReference type="Pfam" id="PF01778"/>
    </source>
</evidence>
<dbReference type="GO" id="GO:0005840">
    <property type="term" value="C:ribosome"/>
    <property type="evidence" value="ECO:0007669"/>
    <property type="project" value="UniProtKB-KW"/>
</dbReference>
<organism evidence="6 7">
    <name type="scientific">Elsinoe australis</name>
    <dbReference type="NCBI Taxonomy" id="40998"/>
    <lineage>
        <taxon>Eukaryota</taxon>
        <taxon>Fungi</taxon>
        <taxon>Dikarya</taxon>
        <taxon>Ascomycota</taxon>
        <taxon>Pezizomycotina</taxon>
        <taxon>Dothideomycetes</taxon>
        <taxon>Dothideomycetidae</taxon>
        <taxon>Myriangiales</taxon>
        <taxon>Elsinoaceae</taxon>
        <taxon>Elsinoe</taxon>
    </lineage>
</organism>
<evidence type="ECO:0000256" key="4">
    <source>
        <dbReference type="SAM" id="MobiDB-lite"/>
    </source>
</evidence>
<feature type="compositionally biased region" description="Polar residues" evidence="4">
    <location>
        <begin position="72"/>
        <end position="109"/>
    </location>
</feature>
<feature type="region of interest" description="Disordered" evidence="4">
    <location>
        <begin position="72"/>
        <end position="111"/>
    </location>
</feature>
<comment type="caution">
    <text evidence="6">The sequence shown here is derived from an EMBL/GenBank/DDBJ whole genome shotgun (WGS) entry which is preliminary data.</text>
</comment>
<dbReference type="EMBL" id="NHZQ01000060">
    <property type="protein sequence ID" value="PSK56517.1"/>
    <property type="molecule type" value="Genomic_DNA"/>
</dbReference>
<dbReference type="Proteomes" id="UP000243723">
    <property type="component" value="Unassembled WGS sequence"/>
</dbReference>
<keyword evidence="7" id="KW-1185">Reference proteome</keyword>
<comment type="similarity">
    <text evidence="1">Belongs to the eukaryotic ribosomal protein eL28 family.</text>
</comment>
<evidence type="ECO:0000313" key="6">
    <source>
        <dbReference type="EMBL" id="PSK56517.1"/>
    </source>
</evidence>
<reference evidence="6 7" key="1">
    <citation type="submission" date="2017-05" db="EMBL/GenBank/DDBJ databases">
        <title>Draft genome sequence of Elsinoe australis.</title>
        <authorList>
            <person name="Cheng Q."/>
        </authorList>
    </citation>
    <scope>NUCLEOTIDE SEQUENCE [LARGE SCALE GENOMIC DNA]</scope>
    <source>
        <strain evidence="6 7">NL1</strain>
    </source>
</reference>
<dbReference type="Gene3D" id="3.30.390.110">
    <property type="match status" value="1"/>
</dbReference>
<keyword evidence="3" id="KW-0687">Ribonucleoprotein</keyword>
<evidence type="ECO:0000256" key="2">
    <source>
        <dbReference type="ARBA" id="ARBA00022980"/>
    </source>
</evidence>
<keyword evidence="2" id="KW-0689">Ribosomal protein</keyword>
<gene>
    <name evidence="6" type="ORF">B9Z65_6141</name>
</gene>
<dbReference type="STRING" id="40998.A0A2P8A7S2"/>
<dbReference type="InterPro" id="IPR029004">
    <property type="entry name" value="Ribosomal_eL28/Mak16"/>
</dbReference>
<dbReference type="Pfam" id="PF01778">
    <property type="entry name" value="Ribosomal_L28e"/>
    <property type="match status" value="1"/>
</dbReference>
<proteinExistence type="inferred from homology"/>
<feature type="region of interest" description="Disordered" evidence="4">
    <location>
        <begin position="129"/>
        <end position="155"/>
    </location>
</feature>
<evidence type="ECO:0000256" key="3">
    <source>
        <dbReference type="ARBA" id="ARBA00023274"/>
    </source>
</evidence>
<dbReference type="OrthoDB" id="338850at2759"/>
<dbReference type="GO" id="GO:0003735">
    <property type="term" value="F:structural constituent of ribosome"/>
    <property type="evidence" value="ECO:0007669"/>
    <property type="project" value="InterPro"/>
</dbReference>
<dbReference type="PANTHER" id="PTHR10544">
    <property type="entry name" value="60S RIBOSOMAL PROTEIN L28"/>
    <property type="match status" value="1"/>
</dbReference>
<sequence>MATQYDNISPALVWECTRHNNSFLVKRKQAGGVFFSRDPLNLLNKHSNKYAGYSNAKAIGINAGPNNKVEVTTKTPSKANKPASSLHKQSFSGGKSARNISRSVVSTTAKKGYRSDLRAEAVARVGAIKKSQRPVRERAVKTRTGRKGKGKAVEA</sequence>
<dbReference type="AlphaFoldDB" id="A0A2P8A7S2"/>
<feature type="domain" description="Ribosomal eL28/Mak16" evidence="5">
    <location>
        <begin position="12"/>
        <end position="131"/>
    </location>
</feature>
<evidence type="ECO:0000256" key="1">
    <source>
        <dbReference type="ARBA" id="ARBA00007926"/>
    </source>
</evidence>
<name>A0A2P8A7S2_9PEZI</name>
<accession>A0A2P8A7S2</accession>
<feature type="compositionally biased region" description="Basic residues" evidence="4">
    <location>
        <begin position="141"/>
        <end position="155"/>
    </location>
</feature>
<dbReference type="GO" id="GO:1990904">
    <property type="term" value="C:ribonucleoprotein complex"/>
    <property type="evidence" value="ECO:0007669"/>
    <property type="project" value="UniProtKB-KW"/>
</dbReference>
<evidence type="ECO:0000313" key="7">
    <source>
        <dbReference type="Proteomes" id="UP000243723"/>
    </source>
</evidence>